<dbReference type="Gene3D" id="3.40.50.2000">
    <property type="entry name" value="Glycogen Phosphorylase B"/>
    <property type="match status" value="2"/>
</dbReference>
<name>A0ABS8JFW8_9GAMM</name>
<gene>
    <name evidence="1" type="ORF">LK996_05330</name>
</gene>
<dbReference type="PANTHER" id="PTHR12526:SF636">
    <property type="entry name" value="BLL3647 PROTEIN"/>
    <property type="match status" value="1"/>
</dbReference>
<dbReference type="CDD" id="cd03801">
    <property type="entry name" value="GT4_PimA-like"/>
    <property type="match status" value="1"/>
</dbReference>
<reference evidence="1" key="1">
    <citation type="submission" date="2021-10" db="EMBL/GenBank/DDBJ databases">
        <authorList>
            <person name="Lyu M."/>
            <person name="Wang X."/>
            <person name="Meng X."/>
            <person name="Xu K."/>
        </authorList>
    </citation>
    <scope>NUCLEOTIDE SEQUENCE</scope>
    <source>
        <strain evidence="1">A6</strain>
    </source>
</reference>
<dbReference type="EMBL" id="JAJGAK010000001">
    <property type="protein sequence ID" value="MCC8362494.1"/>
    <property type="molecule type" value="Genomic_DNA"/>
</dbReference>
<accession>A0ABS8JFW8</accession>
<protein>
    <submittedName>
        <fullName evidence="1">Glycosyltransferase family 4 protein</fullName>
    </submittedName>
</protein>
<keyword evidence="2" id="KW-1185">Reference proteome</keyword>
<comment type="caution">
    <text evidence="1">The sequence shown here is derived from an EMBL/GenBank/DDBJ whole genome shotgun (WGS) entry which is preliminary data.</text>
</comment>
<dbReference type="SUPFAM" id="SSF53756">
    <property type="entry name" value="UDP-Glycosyltransferase/glycogen phosphorylase"/>
    <property type="match status" value="1"/>
</dbReference>
<proteinExistence type="predicted"/>
<dbReference type="PANTHER" id="PTHR12526">
    <property type="entry name" value="GLYCOSYLTRANSFERASE"/>
    <property type="match status" value="1"/>
</dbReference>
<dbReference type="Pfam" id="PF13692">
    <property type="entry name" value="Glyco_trans_1_4"/>
    <property type="match status" value="1"/>
</dbReference>
<sequence>MPMRDVLMVSTSYPADLRDWRGLFMRHLADALGRHPAIDLALWAPPGEAGPGVRFDVTQDEREWLGALMQAGGIAHLVRRGGMRGVVAAMQLLRALRGVYRRNAKVDVFHVNWLQNALPLPHGPQPLLVTVLGTDMQLLRLPGMRALLRRAFRGRPVAICPNADWMLPELEAAFGDVATVRFVPFGIDPRWYALERRFETNATPKWLCVSRITANKIGPLFEWTEPMFAHGRGELHLFGPMQEQVALPSWVHWHGPASPDDLRDTWFPQAHGLITLSQHAEGRPQVMLEALASGLPIIASRLPAHDDLLSAGDGGVLCDSPDAVRAALESLAEPAANRALGLRGRARMQSDIGTWDDCAERYVSLYRQLQERARR</sequence>
<evidence type="ECO:0000313" key="1">
    <source>
        <dbReference type="EMBL" id="MCC8362494.1"/>
    </source>
</evidence>
<dbReference type="RefSeq" id="WP_230526094.1">
    <property type="nucleotide sequence ID" value="NZ_JAJGAK010000001.1"/>
</dbReference>
<dbReference type="Proteomes" id="UP001165293">
    <property type="component" value="Unassembled WGS sequence"/>
</dbReference>
<organism evidence="1 2">
    <name type="scientific">Noviluteimonas lactosilytica</name>
    <dbReference type="NCBI Taxonomy" id="2888523"/>
    <lineage>
        <taxon>Bacteria</taxon>
        <taxon>Pseudomonadati</taxon>
        <taxon>Pseudomonadota</taxon>
        <taxon>Gammaproteobacteria</taxon>
        <taxon>Lysobacterales</taxon>
        <taxon>Lysobacteraceae</taxon>
        <taxon>Noviluteimonas</taxon>
    </lineage>
</organism>
<evidence type="ECO:0000313" key="2">
    <source>
        <dbReference type="Proteomes" id="UP001165293"/>
    </source>
</evidence>